<feature type="region of interest" description="Disordered" evidence="1">
    <location>
        <begin position="17"/>
        <end position="53"/>
    </location>
</feature>
<dbReference type="EMBL" id="JACMSC010000008">
    <property type="protein sequence ID" value="KAG6512072.1"/>
    <property type="molecule type" value="Genomic_DNA"/>
</dbReference>
<dbReference type="AlphaFoldDB" id="A0A8J5GNZ0"/>
<accession>A0A8J5GNZ0</accession>
<proteinExistence type="predicted"/>
<keyword evidence="3" id="KW-1185">Reference proteome</keyword>
<comment type="caution">
    <text evidence="2">The sequence shown here is derived from an EMBL/GenBank/DDBJ whole genome shotgun (WGS) entry which is preliminary data.</text>
</comment>
<gene>
    <name evidence="2" type="ORF">ZIOFF_030165</name>
</gene>
<evidence type="ECO:0000313" key="2">
    <source>
        <dbReference type="EMBL" id="KAG6512072.1"/>
    </source>
</evidence>
<organism evidence="2 3">
    <name type="scientific">Zingiber officinale</name>
    <name type="common">Ginger</name>
    <name type="synonym">Amomum zingiber</name>
    <dbReference type="NCBI Taxonomy" id="94328"/>
    <lineage>
        <taxon>Eukaryota</taxon>
        <taxon>Viridiplantae</taxon>
        <taxon>Streptophyta</taxon>
        <taxon>Embryophyta</taxon>
        <taxon>Tracheophyta</taxon>
        <taxon>Spermatophyta</taxon>
        <taxon>Magnoliopsida</taxon>
        <taxon>Liliopsida</taxon>
        <taxon>Zingiberales</taxon>
        <taxon>Zingiberaceae</taxon>
        <taxon>Zingiber</taxon>
    </lineage>
</organism>
<protein>
    <submittedName>
        <fullName evidence="2">Uncharacterized protein</fullName>
    </submittedName>
</protein>
<reference evidence="2 3" key="1">
    <citation type="submission" date="2020-08" db="EMBL/GenBank/DDBJ databases">
        <title>Plant Genome Project.</title>
        <authorList>
            <person name="Zhang R.-G."/>
        </authorList>
    </citation>
    <scope>NUCLEOTIDE SEQUENCE [LARGE SCALE GENOMIC DNA]</scope>
    <source>
        <tissue evidence="2">Rhizome</tissue>
    </source>
</reference>
<evidence type="ECO:0000313" key="3">
    <source>
        <dbReference type="Proteomes" id="UP000734854"/>
    </source>
</evidence>
<name>A0A8J5GNZ0_ZINOF</name>
<dbReference type="Proteomes" id="UP000734854">
    <property type="component" value="Unassembled WGS sequence"/>
</dbReference>
<sequence length="284" mass="31711">MLFGAFGDLHGKETMLGLRERQNSGRRSARLSEVAEQGGAGSVSARRGEGKGKIDKSVTLPRERKRGEAERLFHLLISGSSLINDAVDYRRSCEALLSRRSCPSLFATIWQHNGHLLCPSRSRHALDRRGSGACVDDKGRKISFHGRSAHLYWLGLDGLITVKVTARWVRKDFSKILCCGLLFDSAAPWIRQDLLQAVHILAELKGLLVSGIVDTALIRHYGRKVSFHDRSAHLYWLGLDGLITVKVTARWRLEGGCLISDFLLDLVDIGEERFQQDSVLWVAL</sequence>
<evidence type="ECO:0000256" key="1">
    <source>
        <dbReference type="SAM" id="MobiDB-lite"/>
    </source>
</evidence>